<dbReference type="InterPro" id="IPR050281">
    <property type="entry name" value="Flavin_monoamine_oxidase"/>
</dbReference>
<dbReference type="RefSeq" id="WP_115279160.1">
    <property type="nucleotide sequence ID" value="NZ_AP022600.1"/>
</dbReference>
<proteinExistence type="predicted"/>
<dbReference type="Pfam" id="PF01593">
    <property type="entry name" value="Amino_oxidase"/>
    <property type="match status" value="1"/>
</dbReference>
<dbReference type="EMBL" id="UGQT01000001">
    <property type="protein sequence ID" value="STZ59774.1"/>
    <property type="molecule type" value="Genomic_DNA"/>
</dbReference>
<sequence length="408" mass="43092">MTDVDAVVVGGGLAGLVAARNLRRAGRRVVLLEARDRLGGRVFARELAATGLRVDFGGTWVIPGEHPALFAELDRYGIDTVATPEPTWFASDLGGTVRPRGDLDRAALEDLTRVFEAIRATGRESDSLGELVRRHGVSPPGYAWLQAHFRYLNGAGLDEVSALALADYPMSDLARPDHYTHEIAGTTDALVTALARDADCELRLGTAVRRVTDMGSSVALDLDDGARVTARRTVITVPANTLGAITFEAAIEAVTALATAGHAGHSTKLWIVARDVPGTPRLLSDTGPFPYVRLVRRLEDGTALLVGFSDRDGAASMDPAAVEHALSGLIPGIRVLGVDAHDWNADPHSRGTWMAARPGQEGTLEALRNHPGPLYFAGGDLSSSQPGTIEGAIASGASAAEHVVADFR</sequence>
<dbReference type="EC" id="1.4.3.10" evidence="5"/>
<evidence type="ECO:0000313" key="5">
    <source>
        <dbReference type="EMBL" id="STZ59774.1"/>
    </source>
</evidence>
<organism evidence="5 6">
    <name type="scientific">Mycolicibacterium tokaiense</name>
    <dbReference type="NCBI Taxonomy" id="39695"/>
    <lineage>
        <taxon>Bacteria</taxon>
        <taxon>Bacillati</taxon>
        <taxon>Actinomycetota</taxon>
        <taxon>Actinomycetes</taxon>
        <taxon>Mycobacteriales</taxon>
        <taxon>Mycobacteriaceae</taxon>
        <taxon>Mycolicibacterium</taxon>
    </lineage>
</organism>
<dbReference type="PANTHER" id="PTHR10742:SF410">
    <property type="entry name" value="LYSINE-SPECIFIC HISTONE DEMETHYLASE 2"/>
    <property type="match status" value="1"/>
</dbReference>
<evidence type="ECO:0000256" key="2">
    <source>
        <dbReference type="ARBA" id="ARBA00023002"/>
    </source>
</evidence>
<dbReference type="Proteomes" id="UP000254978">
    <property type="component" value="Unassembled WGS sequence"/>
</dbReference>
<protein>
    <submittedName>
        <fullName evidence="5">Flavin-containing monoamine oxidase A</fullName>
        <ecNumber evidence="5">1.4.3.10</ecNumber>
    </submittedName>
</protein>
<gene>
    <name evidence="5" type="primary">puo_3</name>
    <name evidence="5" type="ORF">NCTC10821_03312</name>
</gene>
<reference evidence="5 6" key="1">
    <citation type="submission" date="2018-06" db="EMBL/GenBank/DDBJ databases">
        <authorList>
            <consortium name="Pathogen Informatics"/>
            <person name="Doyle S."/>
        </authorList>
    </citation>
    <scope>NUCLEOTIDE SEQUENCE [LARGE SCALE GENOMIC DNA]</scope>
    <source>
        <strain evidence="5 6">NCTC10821</strain>
    </source>
</reference>
<dbReference type="AlphaFoldDB" id="A0A378TGW8"/>
<dbReference type="Gene3D" id="3.50.50.60">
    <property type="entry name" value="FAD/NAD(P)-binding domain"/>
    <property type="match status" value="2"/>
</dbReference>
<dbReference type="SUPFAM" id="SSF51905">
    <property type="entry name" value="FAD/NAD(P)-binding domain"/>
    <property type="match status" value="1"/>
</dbReference>
<feature type="domain" description="Amine oxidase" evidence="4">
    <location>
        <begin position="13"/>
        <end position="403"/>
    </location>
</feature>
<feature type="binding site" evidence="3">
    <location>
        <begin position="33"/>
        <end position="34"/>
    </location>
    <ligand>
        <name>FAD</name>
        <dbReference type="ChEBI" id="CHEBI:57692"/>
    </ligand>
</feature>
<feature type="binding site" evidence="3">
    <location>
        <position position="208"/>
    </location>
    <ligand>
        <name>FAD</name>
        <dbReference type="ChEBI" id="CHEBI:57692"/>
    </ligand>
</feature>
<dbReference type="Gene3D" id="3.90.660.10">
    <property type="match status" value="1"/>
</dbReference>
<dbReference type="InterPro" id="IPR002937">
    <property type="entry name" value="Amino_oxidase"/>
</dbReference>
<evidence type="ECO:0000256" key="3">
    <source>
        <dbReference type="PIRSR" id="PIRSR601613-1"/>
    </source>
</evidence>
<comment type="cofactor">
    <cofactor evidence="1">
        <name>FAD</name>
        <dbReference type="ChEBI" id="CHEBI:57692"/>
    </cofactor>
</comment>
<name>A0A378TGW8_9MYCO</name>
<dbReference type="PANTHER" id="PTHR10742">
    <property type="entry name" value="FLAVIN MONOAMINE OXIDASE"/>
    <property type="match status" value="1"/>
</dbReference>
<dbReference type="PRINTS" id="PR00757">
    <property type="entry name" value="AMINEOXDASEF"/>
</dbReference>
<evidence type="ECO:0000313" key="6">
    <source>
        <dbReference type="Proteomes" id="UP000254978"/>
    </source>
</evidence>
<accession>A0A378TGW8</accession>
<keyword evidence="2 5" id="KW-0560">Oxidoreductase</keyword>
<dbReference type="InterPro" id="IPR036188">
    <property type="entry name" value="FAD/NAD-bd_sf"/>
</dbReference>
<dbReference type="OrthoDB" id="337830at2"/>
<dbReference type="InterPro" id="IPR001613">
    <property type="entry name" value="Flavin_amine_oxidase"/>
</dbReference>
<feature type="binding site" evidence="3">
    <location>
        <position position="308"/>
    </location>
    <ligand>
        <name>substrate</name>
    </ligand>
</feature>
<keyword evidence="6" id="KW-1185">Reference proteome</keyword>
<evidence type="ECO:0000259" key="4">
    <source>
        <dbReference type="Pfam" id="PF01593"/>
    </source>
</evidence>
<dbReference type="GO" id="GO:0050232">
    <property type="term" value="F:putrescine oxidase activity"/>
    <property type="evidence" value="ECO:0007669"/>
    <property type="project" value="UniProtKB-EC"/>
</dbReference>
<evidence type="ECO:0000256" key="1">
    <source>
        <dbReference type="ARBA" id="ARBA00001974"/>
    </source>
</evidence>